<dbReference type="PANTHER" id="PTHR46517">
    <property type="entry name" value="FRUCTOSE-2,6-BISPHOSPHATASE TIGAR"/>
    <property type="match status" value="1"/>
</dbReference>
<dbReference type="EC" id="3.1.3.73" evidence="2"/>
<evidence type="ECO:0000256" key="4">
    <source>
        <dbReference type="PIRSR" id="PIRSR613078-2"/>
    </source>
</evidence>
<keyword evidence="1 5" id="KW-0378">Hydrolase</keyword>
<dbReference type="AlphaFoldDB" id="A0AAU8HVD7"/>
<dbReference type="InterPro" id="IPR029033">
    <property type="entry name" value="His_PPase_superfam"/>
</dbReference>
<dbReference type="InterPro" id="IPR017578">
    <property type="entry name" value="Ribazole_CobC"/>
</dbReference>
<feature type="binding site" evidence="4">
    <location>
        <position position="57"/>
    </location>
    <ligand>
        <name>substrate</name>
    </ligand>
</feature>
<dbReference type="Gene3D" id="3.40.50.1240">
    <property type="entry name" value="Phosphoglycerate mutase-like"/>
    <property type="match status" value="1"/>
</dbReference>
<protein>
    <recommendedName>
        <fullName evidence="2">Alpha-ribazole phosphatase</fullName>
        <ecNumber evidence="2">3.1.3.73</ecNumber>
    </recommendedName>
</protein>
<dbReference type="EMBL" id="CP159485">
    <property type="protein sequence ID" value="XCI29337.1"/>
    <property type="molecule type" value="Genomic_DNA"/>
</dbReference>
<gene>
    <name evidence="5" type="primary">cobC</name>
    <name evidence="5" type="ORF">PRVXH_000655</name>
</gene>
<reference evidence="5" key="1">
    <citation type="journal article" date="2018" name="Antonie Van Leeuwenhoek">
        <title>Proteinivorax hydrogeniformans sp. nov., an anaerobic, haloalkaliphilic bacterium fermenting proteinaceous compounds with high hydrogen production.</title>
        <authorList>
            <person name="Boltyanskaya Y."/>
            <person name="Detkova E."/>
            <person name="Pimenov N."/>
            <person name="Kevbrin V."/>
        </authorList>
    </citation>
    <scope>NUCLEOTIDE SEQUENCE</scope>
    <source>
        <strain evidence="5">Z-710</strain>
    </source>
</reference>
<feature type="binding site" evidence="4">
    <location>
        <begin position="7"/>
        <end position="14"/>
    </location>
    <ligand>
        <name>substrate</name>
    </ligand>
</feature>
<dbReference type="GO" id="GO:0045820">
    <property type="term" value="P:negative regulation of glycolytic process"/>
    <property type="evidence" value="ECO:0007669"/>
    <property type="project" value="TreeGrafter"/>
</dbReference>
<evidence type="ECO:0000313" key="5">
    <source>
        <dbReference type="EMBL" id="XCI29337.1"/>
    </source>
</evidence>
<dbReference type="CDD" id="cd07067">
    <property type="entry name" value="HP_PGM_like"/>
    <property type="match status" value="1"/>
</dbReference>
<proteinExistence type="predicted"/>
<dbReference type="PROSITE" id="PS00175">
    <property type="entry name" value="PG_MUTASE"/>
    <property type="match status" value="1"/>
</dbReference>
<name>A0AAU8HVD7_9FIRM</name>
<dbReference type="GO" id="GO:0005829">
    <property type="term" value="C:cytosol"/>
    <property type="evidence" value="ECO:0007669"/>
    <property type="project" value="TreeGrafter"/>
</dbReference>
<dbReference type="RefSeq" id="WP_353893885.1">
    <property type="nucleotide sequence ID" value="NZ_CP159485.1"/>
</dbReference>
<reference evidence="5" key="2">
    <citation type="submission" date="2024-06" db="EMBL/GenBank/DDBJ databases">
        <authorList>
            <person name="Petrova K.O."/>
            <person name="Toshchakov S.V."/>
            <person name="Boltjanskaja Y.V."/>
            <person name="Kevbrin V.V."/>
        </authorList>
    </citation>
    <scope>NUCLEOTIDE SEQUENCE</scope>
    <source>
        <strain evidence="5">Z-710</strain>
    </source>
</reference>
<evidence type="ECO:0000256" key="3">
    <source>
        <dbReference type="PIRSR" id="PIRSR613078-1"/>
    </source>
</evidence>
<dbReference type="GO" id="GO:0043456">
    <property type="term" value="P:regulation of pentose-phosphate shunt"/>
    <property type="evidence" value="ECO:0007669"/>
    <property type="project" value="TreeGrafter"/>
</dbReference>
<dbReference type="GO" id="GO:0004331">
    <property type="term" value="F:fructose-2,6-bisphosphate 2-phosphatase activity"/>
    <property type="evidence" value="ECO:0007669"/>
    <property type="project" value="TreeGrafter"/>
</dbReference>
<dbReference type="PANTHER" id="PTHR46517:SF1">
    <property type="entry name" value="FRUCTOSE-2,6-BISPHOSPHATASE TIGAR"/>
    <property type="match status" value="1"/>
</dbReference>
<dbReference type="InterPro" id="IPR051695">
    <property type="entry name" value="Phosphoglycerate_Mutase"/>
</dbReference>
<evidence type="ECO:0000256" key="1">
    <source>
        <dbReference type="ARBA" id="ARBA00022801"/>
    </source>
</evidence>
<accession>A0AAU8HVD7</accession>
<dbReference type="PIRSF" id="PIRSF000709">
    <property type="entry name" value="6PFK_2-Ptase"/>
    <property type="match status" value="1"/>
</dbReference>
<dbReference type="Pfam" id="PF00300">
    <property type="entry name" value="His_Phos_1"/>
    <property type="match status" value="1"/>
</dbReference>
<feature type="active site" description="Tele-phosphohistidine intermediate" evidence="3">
    <location>
        <position position="8"/>
    </location>
</feature>
<dbReference type="SMART" id="SM00855">
    <property type="entry name" value="PGAM"/>
    <property type="match status" value="1"/>
</dbReference>
<dbReference type="GO" id="GO:0009236">
    <property type="term" value="P:cobalamin biosynthetic process"/>
    <property type="evidence" value="ECO:0007669"/>
    <property type="project" value="UniProtKB-UniRule"/>
</dbReference>
<feature type="active site" description="Proton donor/acceptor" evidence="3">
    <location>
        <position position="81"/>
    </location>
</feature>
<organism evidence="5">
    <name type="scientific">Proteinivorax hydrogeniformans</name>
    <dbReference type="NCBI Taxonomy" id="1826727"/>
    <lineage>
        <taxon>Bacteria</taxon>
        <taxon>Bacillati</taxon>
        <taxon>Bacillota</taxon>
        <taxon>Clostridia</taxon>
        <taxon>Eubacteriales</taxon>
        <taxon>Proteinivoracaceae</taxon>
        <taxon>Proteinivorax</taxon>
    </lineage>
</organism>
<dbReference type="InterPro" id="IPR001345">
    <property type="entry name" value="PG/BPGM_mutase_AS"/>
</dbReference>
<dbReference type="NCBIfam" id="TIGR03162">
    <property type="entry name" value="ribazole_cobC"/>
    <property type="match status" value="1"/>
</dbReference>
<dbReference type="InterPro" id="IPR013078">
    <property type="entry name" value="His_Pase_superF_clade-1"/>
</dbReference>
<evidence type="ECO:0000256" key="2">
    <source>
        <dbReference type="NCBIfam" id="TIGR03162"/>
    </source>
</evidence>
<dbReference type="GO" id="GO:0043755">
    <property type="term" value="F:alpha-ribazole phosphatase activity"/>
    <property type="evidence" value="ECO:0007669"/>
    <property type="project" value="UniProtKB-UniRule"/>
</dbReference>
<dbReference type="SUPFAM" id="SSF53254">
    <property type="entry name" value="Phosphoglycerate mutase-like"/>
    <property type="match status" value="1"/>
</dbReference>
<sequence>MHLYIVRHGETDFNKAGVYLGRTDCSLNEQGITQAKKIGCRLKKTKFDLVISSPLKRCMETTKIITKREEKDILVEPRLMELDFGKWEGLDFKKVKKDYPNSWKSWCKNWKHTTLPEGESFMDMYSRVRQVVSNVILKRDDSKVLIVSHKGCLQAITTILLNCDDKLFWNFSFEHGCYSVLEINQGHCTVKKLNYI</sequence>